<dbReference type="Proteomes" id="UP000800092">
    <property type="component" value="Unassembled WGS sequence"/>
</dbReference>
<evidence type="ECO:0000256" key="11">
    <source>
        <dbReference type="RuleBase" id="RU000586"/>
    </source>
</evidence>
<evidence type="ECO:0000313" key="17">
    <source>
        <dbReference type="Proteomes" id="UP000800092"/>
    </source>
</evidence>
<dbReference type="FunFam" id="3.40.630.30:FF:000042">
    <property type="entry name" value="Glycylpeptide N-tetradecanoyltransferase"/>
    <property type="match status" value="1"/>
</dbReference>
<evidence type="ECO:0000256" key="8">
    <source>
        <dbReference type="ARBA" id="ARBA00022679"/>
    </source>
</evidence>
<evidence type="ECO:0000256" key="5">
    <source>
        <dbReference type="ARBA" id="ARBA00012923"/>
    </source>
</evidence>
<dbReference type="InterPro" id="IPR022676">
    <property type="entry name" value="NMT_N"/>
</dbReference>
<evidence type="ECO:0000256" key="7">
    <source>
        <dbReference type="ARBA" id="ARBA00022490"/>
    </source>
</evidence>
<dbReference type="PANTHER" id="PTHR11377:SF5">
    <property type="entry name" value="GLYCYLPEPTIDE N-TETRADECANOYLTRANSFERASE"/>
    <property type="match status" value="1"/>
</dbReference>
<dbReference type="PIRSF" id="PIRSF015892">
    <property type="entry name" value="N-myristl_transf"/>
    <property type="match status" value="1"/>
</dbReference>
<sequence length="553" mass="62490">MMPDELHTTDRERAKGDSEEVLAQAGVESDEDDHSGEEGPGDHQDGGAAATGSSKKKKMSKKKKLKEALTGRKDPEGSGKADTKPQLSQEQLNQLAQINPSLKDELERKSPSEIQDFIKKLSLGDMVTGAGAAAPHQKDLAQYKFWKTQPVPKFDDQPSEEGEIQAVDPERVPKEPAPLPAGFEWVTMDLTDPQQHDEVYDLLSNHYVEDHESMFRFKYSSSFLKWALMAPGWRKEWHVGVRASQSQKLVAFISGIPVNMRVRQRTISCTEINFMCNHKKVRQKRLAPVLIKEITRRTHLSGIYQAVYTAGTLIPTPVATCRYFHRSLDWQKLYDVEFSPLPPGSTPLRQIARYKLPTQTEIQGLRPMETKDVEAILDLLKRYLARTELAPLFTKEEVQHWLIDHADPSAPERVVWAYVSEDPETHKITDFFSFYILESTIINAKKYDTIKAAYLFYYASEAAFGNDKAAYKARLNALMKDALILAKEAKFDVFNALTHLDNPLFLEDQKFGPGDGLLHYYLYNYRTAPVTGGLNKANQVDEKQAGGIGLVML</sequence>
<dbReference type="Gene3D" id="3.40.630.30">
    <property type="match status" value="2"/>
</dbReference>
<evidence type="ECO:0000256" key="3">
    <source>
        <dbReference type="ARBA" id="ARBA00009469"/>
    </source>
</evidence>
<evidence type="ECO:0000256" key="12">
    <source>
        <dbReference type="RuleBase" id="RU004178"/>
    </source>
</evidence>
<feature type="compositionally biased region" description="Polar residues" evidence="13">
    <location>
        <begin position="85"/>
        <end position="100"/>
    </location>
</feature>
<keyword evidence="7" id="KW-0963">Cytoplasm</keyword>
<evidence type="ECO:0000256" key="10">
    <source>
        <dbReference type="ARBA" id="ARBA00048276"/>
    </source>
</evidence>
<dbReference type="GO" id="GO:0005737">
    <property type="term" value="C:cytoplasm"/>
    <property type="evidence" value="ECO:0007669"/>
    <property type="project" value="UniProtKB-SubCell"/>
</dbReference>
<comment type="subunit">
    <text evidence="4">Monomer.</text>
</comment>
<dbReference type="EC" id="2.3.1.97" evidence="5 11"/>
<evidence type="ECO:0000256" key="13">
    <source>
        <dbReference type="SAM" id="MobiDB-lite"/>
    </source>
</evidence>
<organism evidence="16 17">
    <name type="scientific">Viridothelium virens</name>
    <name type="common">Speckled blister lichen</name>
    <name type="synonym">Trypethelium virens</name>
    <dbReference type="NCBI Taxonomy" id="1048519"/>
    <lineage>
        <taxon>Eukaryota</taxon>
        <taxon>Fungi</taxon>
        <taxon>Dikarya</taxon>
        <taxon>Ascomycota</taxon>
        <taxon>Pezizomycotina</taxon>
        <taxon>Dothideomycetes</taxon>
        <taxon>Dothideomycetes incertae sedis</taxon>
        <taxon>Trypetheliales</taxon>
        <taxon>Trypetheliaceae</taxon>
        <taxon>Viridothelium</taxon>
    </lineage>
</organism>
<dbReference type="InterPro" id="IPR022677">
    <property type="entry name" value="NMT_C"/>
</dbReference>
<dbReference type="Pfam" id="PF02799">
    <property type="entry name" value="NMT_C"/>
    <property type="match status" value="1"/>
</dbReference>
<feature type="compositionally biased region" description="Basic and acidic residues" evidence="13">
    <location>
        <begin position="36"/>
        <end position="45"/>
    </location>
</feature>
<dbReference type="InterPro" id="IPR000903">
    <property type="entry name" value="NMT"/>
</dbReference>
<comment type="function">
    <text evidence="1 11">Adds a myristoyl group to the N-terminal glycine residue of certain cellular proteins.</text>
</comment>
<feature type="compositionally biased region" description="Basic and acidic residues" evidence="13">
    <location>
        <begin position="1"/>
        <end position="18"/>
    </location>
</feature>
<comment type="catalytic activity">
    <reaction evidence="10 11">
        <text>N-terminal glycyl-[protein] + tetradecanoyl-CoA = N-tetradecanoylglycyl-[protein] + CoA + H(+)</text>
        <dbReference type="Rhea" id="RHEA:15521"/>
        <dbReference type="Rhea" id="RHEA-COMP:12666"/>
        <dbReference type="Rhea" id="RHEA-COMP:12667"/>
        <dbReference type="ChEBI" id="CHEBI:15378"/>
        <dbReference type="ChEBI" id="CHEBI:57287"/>
        <dbReference type="ChEBI" id="CHEBI:57385"/>
        <dbReference type="ChEBI" id="CHEBI:64723"/>
        <dbReference type="ChEBI" id="CHEBI:133050"/>
        <dbReference type="EC" id="2.3.1.97"/>
    </reaction>
</comment>
<dbReference type="FunFam" id="3.40.630.30:FF:000056">
    <property type="entry name" value="Glycylpeptide N-tetradecanoyltransferase"/>
    <property type="match status" value="1"/>
</dbReference>
<evidence type="ECO:0000259" key="15">
    <source>
        <dbReference type="Pfam" id="PF02799"/>
    </source>
</evidence>
<dbReference type="PANTHER" id="PTHR11377">
    <property type="entry name" value="N-MYRISTOYL TRANSFERASE"/>
    <property type="match status" value="1"/>
</dbReference>
<feature type="compositionally biased region" description="Basic residues" evidence="13">
    <location>
        <begin position="54"/>
        <end position="65"/>
    </location>
</feature>
<comment type="similarity">
    <text evidence="3 12">Belongs to the NMT family.</text>
</comment>
<proteinExistence type="inferred from homology"/>
<feature type="domain" description="Glycylpeptide N-tetradecanoyltransferase C-terminal" evidence="15">
    <location>
        <begin position="335"/>
        <end position="551"/>
    </location>
</feature>
<feature type="compositionally biased region" description="Basic and acidic residues" evidence="13">
    <location>
        <begin position="66"/>
        <end position="83"/>
    </location>
</feature>
<feature type="domain" description="Glycylpeptide N-tetradecanoyltransferase N-terminal" evidence="14">
    <location>
        <begin position="167"/>
        <end position="321"/>
    </location>
</feature>
<dbReference type="InterPro" id="IPR016181">
    <property type="entry name" value="Acyl_CoA_acyltransferase"/>
</dbReference>
<protein>
    <recommendedName>
        <fullName evidence="6 11">Glycylpeptide N-tetradecanoyltransferase</fullName>
        <ecNumber evidence="5 11">2.3.1.97</ecNumber>
    </recommendedName>
</protein>
<keyword evidence="9 11" id="KW-0012">Acyltransferase</keyword>
<dbReference type="OrthoDB" id="60315at2759"/>
<dbReference type="InterPro" id="IPR022678">
    <property type="entry name" value="NMT_CS"/>
</dbReference>
<keyword evidence="8 11" id="KW-0808">Transferase</keyword>
<evidence type="ECO:0000259" key="14">
    <source>
        <dbReference type="Pfam" id="PF01233"/>
    </source>
</evidence>
<dbReference type="EMBL" id="ML991858">
    <property type="protein sequence ID" value="KAF2229631.1"/>
    <property type="molecule type" value="Genomic_DNA"/>
</dbReference>
<evidence type="ECO:0000256" key="9">
    <source>
        <dbReference type="ARBA" id="ARBA00023315"/>
    </source>
</evidence>
<dbReference type="Pfam" id="PF01233">
    <property type="entry name" value="NMT"/>
    <property type="match status" value="1"/>
</dbReference>
<dbReference type="PROSITE" id="PS00976">
    <property type="entry name" value="NMT_2"/>
    <property type="match status" value="1"/>
</dbReference>
<evidence type="ECO:0000256" key="1">
    <source>
        <dbReference type="ARBA" id="ARBA00003900"/>
    </source>
</evidence>
<reference evidence="16" key="1">
    <citation type="journal article" date="2020" name="Stud. Mycol.">
        <title>101 Dothideomycetes genomes: a test case for predicting lifestyles and emergence of pathogens.</title>
        <authorList>
            <person name="Haridas S."/>
            <person name="Albert R."/>
            <person name="Binder M."/>
            <person name="Bloem J."/>
            <person name="Labutti K."/>
            <person name="Salamov A."/>
            <person name="Andreopoulos B."/>
            <person name="Baker S."/>
            <person name="Barry K."/>
            <person name="Bills G."/>
            <person name="Bluhm B."/>
            <person name="Cannon C."/>
            <person name="Castanera R."/>
            <person name="Culley D."/>
            <person name="Daum C."/>
            <person name="Ezra D."/>
            <person name="Gonzalez J."/>
            <person name="Henrissat B."/>
            <person name="Kuo A."/>
            <person name="Liang C."/>
            <person name="Lipzen A."/>
            <person name="Lutzoni F."/>
            <person name="Magnuson J."/>
            <person name="Mondo S."/>
            <person name="Nolan M."/>
            <person name="Ohm R."/>
            <person name="Pangilinan J."/>
            <person name="Park H.-J."/>
            <person name="Ramirez L."/>
            <person name="Alfaro M."/>
            <person name="Sun H."/>
            <person name="Tritt A."/>
            <person name="Yoshinaga Y."/>
            <person name="Zwiers L.-H."/>
            <person name="Turgeon B."/>
            <person name="Goodwin S."/>
            <person name="Spatafora J."/>
            <person name="Crous P."/>
            <person name="Grigoriev I."/>
        </authorList>
    </citation>
    <scope>NUCLEOTIDE SEQUENCE</scope>
    <source>
        <strain evidence="16">Tuck. ex Michener</strain>
    </source>
</reference>
<name>A0A6A6GVM6_VIRVR</name>
<accession>A0A6A6GVM6</accession>
<comment type="subcellular location">
    <subcellularLocation>
        <location evidence="2">Cytoplasm</location>
    </subcellularLocation>
</comment>
<gene>
    <name evidence="16" type="ORF">EV356DRAFT_475073</name>
</gene>
<evidence type="ECO:0000256" key="2">
    <source>
        <dbReference type="ARBA" id="ARBA00004496"/>
    </source>
</evidence>
<feature type="region of interest" description="Disordered" evidence="13">
    <location>
        <begin position="1"/>
        <end position="110"/>
    </location>
</feature>
<evidence type="ECO:0000313" key="16">
    <source>
        <dbReference type="EMBL" id="KAF2229631.1"/>
    </source>
</evidence>
<evidence type="ECO:0000256" key="4">
    <source>
        <dbReference type="ARBA" id="ARBA00011245"/>
    </source>
</evidence>
<dbReference type="AlphaFoldDB" id="A0A6A6GVM6"/>
<dbReference type="GO" id="GO:0004379">
    <property type="term" value="F:glycylpeptide N-tetradecanoyltransferase activity"/>
    <property type="evidence" value="ECO:0007669"/>
    <property type="project" value="UniProtKB-EC"/>
</dbReference>
<keyword evidence="17" id="KW-1185">Reference proteome</keyword>
<dbReference type="SUPFAM" id="SSF55729">
    <property type="entry name" value="Acyl-CoA N-acyltransferases (Nat)"/>
    <property type="match status" value="2"/>
</dbReference>
<evidence type="ECO:0000256" key="6">
    <source>
        <dbReference type="ARBA" id="ARBA00022240"/>
    </source>
</evidence>